<dbReference type="Gene3D" id="2.60.260.20">
    <property type="entry name" value="Urease metallochaperone UreE, N-terminal domain"/>
    <property type="match status" value="2"/>
</dbReference>
<dbReference type="InterPro" id="IPR001305">
    <property type="entry name" value="HSP_DnaJ_Cys-rich_dom"/>
</dbReference>
<organism evidence="8">
    <name type="scientific">Leishmania guyanensis</name>
    <dbReference type="NCBI Taxonomy" id="5670"/>
    <lineage>
        <taxon>Eukaryota</taxon>
        <taxon>Discoba</taxon>
        <taxon>Euglenozoa</taxon>
        <taxon>Kinetoplastea</taxon>
        <taxon>Metakinetoplastina</taxon>
        <taxon>Trypanosomatida</taxon>
        <taxon>Trypanosomatidae</taxon>
        <taxon>Leishmaniinae</taxon>
        <taxon>Leishmania</taxon>
        <taxon>Leishmania guyanensis species complex</taxon>
    </lineage>
</organism>
<dbReference type="GO" id="GO:0008270">
    <property type="term" value="F:zinc ion binding"/>
    <property type="evidence" value="ECO:0007669"/>
    <property type="project" value="UniProtKB-KW"/>
</dbReference>
<dbReference type="SUPFAM" id="SSF57938">
    <property type="entry name" value="DnaJ/Hsp40 cysteine-rich domain"/>
    <property type="match status" value="1"/>
</dbReference>
<dbReference type="PANTHER" id="PTHR43888">
    <property type="entry name" value="DNAJ-LIKE-2, ISOFORM A-RELATED"/>
    <property type="match status" value="1"/>
</dbReference>
<keyword evidence="4 5" id="KW-0862">Zinc</keyword>
<reference evidence="8" key="1">
    <citation type="submission" date="2012-08" db="EMBL/GenBank/DDBJ databases">
        <title>Comparative genomics of metastatic and non-metastatic Leishmania guyanensis provides insights into polygenic factors involved in Leishmania RNA virus infection.</title>
        <authorList>
            <person name="Smith D."/>
            <person name="Hertz-Fowler C."/>
            <person name="Martin R."/>
            <person name="Dickens N."/>
            <person name="Fasel N."/>
            <person name="Falquet L."/>
            <person name="Beverley S."/>
            <person name="Zangger H."/>
            <person name="Calderon-Copete S."/>
            <person name="Mottram J."/>
            <person name="Xenarios I."/>
        </authorList>
    </citation>
    <scope>NUCLEOTIDE SEQUENCE</scope>
    <source>
        <strain evidence="8">MHOM/BR/75/M4147/SSU:IR2SAT-LUC</strain>
    </source>
</reference>
<dbReference type="Pfam" id="PF00684">
    <property type="entry name" value="DnaJ_CXXCXGXG"/>
    <property type="match status" value="1"/>
</dbReference>
<evidence type="ECO:0000256" key="6">
    <source>
        <dbReference type="SAM" id="MobiDB-lite"/>
    </source>
</evidence>
<dbReference type="InterPro" id="IPR036410">
    <property type="entry name" value="HSP_DnaJ_Cys-rich_dom_sf"/>
</dbReference>
<sequence>MFGSGMEEMLNAMLNGGMADPVFSGSRGGRGQRSRRGRDAAYALPVTLEDLYNGKRVQVDRRRTVLCPDCKGSGSKKRNAPRGGNMCPVCRGSGSRVIVRQMGMMVQQMQMVCDACQGSGEHIDPRNRCSRCSGNKTVEVDAAVQVIVERGMAHRQRITFPRMADEEVGVERTGDFVVALQQVKHDIFTRDDCDLHMRHHLSLAEALCGFQFKFTHLDGRELVVRQARGTITKPGDVKCVIGEGMPVHRQPSKFGNLIIEFEVTYPDRIESAQLQLLREALPPPKSVRATADEETGEVCYVTREDLSILEEEIKKDEEAEEDNESPQHGCAAQ</sequence>
<keyword evidence="1 5" id="KW-0479">Metal-binding</keyword>
<protein>
    <submittedName>
        <fullName evidence="8">Heat shock protein DNAJ, putative</fullName>
    </submittedName>
</protein>
<keyword evidence="8" id="KW-0346">Stress response</keyword>
<evidence type="ECO:0000256" key="4">
    <source>
        <dbReference type="ARBA" id="ARBA00022833"/>
    </source>
</evidence>
<dbReference type="InterPro" id="IPR008971">
    <property type="entry name" value="HSP40/DnaJ_pept-bd"/>
</dbReference>
<evidence type="ECO:0000256" key="2">
    <source>
        <dbReference type="ARBA" id="ARBA00022737"/>
    </source>
</evidence>
<gene>
    <name evidence="8" type="primary">LgM4147LRVhigh.22.01020.00080</name>
    <name evidence="8" type="ORF">BN36_2230530</name>
</gene>
<dbReference type="AlphaFoldDB" id="A0A1E1IW74"/>
<proteinExistence type="predicted"/>
<evidence type="ECO:0000256" key="5">
    <source>
        <dbReference type="PROSITE-ProRule" id="PRU00546"/>
    </source>
</evidence>
<dbReference type="Gene3D" id="2.10.230.10">
    <property type="entry name" value="Heat shock protein DnaJ, cysteine-rich domain"/>
    <property type="match status" value="1"/>
</dbReference>
<keyword evidence="2" id="KW-0677">Repeat</keyword>
<dbReference type="SUPFAM" id="SSF49493">
    <property type="entry name" value="HSP40/DnaJ peptide-binding domain"/>
    <property type="match status" value="2"/>
</dbReference>
<evidence type="ECO:0000259" key="7">
    <source>
        <dbReference type="PROSITE" id="PS51188"/>
    </source>
</evidence>
<accession>A0A1E1IW74</accession>
<dbReference type="CDD" id="cd10747">
    <property type="entry name" value="DnaJ_C"/>
    <property type="match status" value="1"/>
</dbReference>
<dbReference type="GO" id="GO:0051082">
    <property type="term" value="F:unfolded protein binding"/>
    <property type="evidence" value="ECO:0007669"/>
    <property type="project" value="InterPro"/>
</dbReference>
<dbReference type="FunFam" id="2.10.230.10:FF:000010">
    <property type="entry name" value="Heat shock protein DnaJ, putative"/>
    <property type="match status" value="1"/>
</dbReference>
<evidence type="ECO:0000256" key="3">
    <source>
        <dbReference type="ARBA" id="ARBA00022771"/>
    </source>
</evidence>
<dbReference type="GO" id="GO:0030544">
    <property type="term" value="F:Hsp70 protein binding"/>
    <property type="evidence" value="ECO:0007669"/>
    <property type="project" value="InterPro"/>
</dbReference>
<dbReference type="CDD" id="cd10719">
    <property type="entry name" value="DnaJ_zf"/>
    <property type="match status" value="1"/>
</dbReference>
<dbReference type="EMBL" id="CALQ01000869">
    <property type="protein sequence ID" value="CCM15545.1"/>
    <property type="molecule type" value="Genomic_DNA"/>
</dbReference>
<dbReference type="InterPro" id="IPR002939">
    <property type="entry name" value="DnaJ_C"/>
</dbReference>
<dbReference type="InterPro" id="IPR044713">
    <property type="entry name" value="DNJA1/2-like"/>
</dbReference>
<dbReference type="PROSITE" id="PS51188">
    <property type="entry name" value="ZF_CR"/>
    <property type="match status" value="1"/>
</dbReference>
<feature type="domain" description="CR-type" evidence="7">
    <location>
        <begin position="54"/>
        <end position="141"/>
    </location>
</feature>
<feature type="region of interest" description="Disordered" evidence="6">
    <location>
        <begin position="314"/>
        <end position="333"/>
    </location>
</feature>
<feature type="zinc finger region" description="CR-type" evidence="5">
    <location>
        <begin position="54"/>
        <end position="141"/>
    </location>
</feature>
<evidence type="ECO:0000256" key="1">
    <source>
        <dbReference type="ARBA" id="ARBA00022723"/>
    </source>
</evidence>
<dbReference type="Pfam" id="PF01556">
    <property type="entry name" value="DnaJ_C"/>
    <property type="match status" value="1"/>
</dbReference>
<dbReference type="GO" id="GO:0006457">
    <property type="term" value="P:protein folding"/>
    <property type="evidence" value="ECO:0007669"/>
    <property type="project" value="InterPro"/>
</dbReference>
<name>A0A1E1IW74_LEIGU</name>
<keyword evidence="3 5" id="KW-0863">Zinc-finger</keyword>
<evidence type="ECO:0000313" key="8">
    <source>
        <dbReference type="EMBL" id="CCM15545.1"/>
    </source>
</evidence>
<dbReference type="FunFam" id="2.60.260.20:FF:000003">
    <property type="entry name" value="DnaJ subfamily A member 2"/>
    <property type="match status" value="1"/>
</dbReference>